<comment type="caution">
    <text evidence="1">The sequence shown here is derived from an EMBL/GenBank/DDBJ whole genome shotgun (WGS) entry which is preliminary data.</text>
</comment>
<dbReference type="InParanoid" id="Q55CX7"/>
<dbReference type="GeneID" id="8617309"/>
<keyword evidence="2" id="KW-1185">Reference proteome</keyword>
<evidence type="ECO:0000313" key="2">
    <source>
        <dbReference type="Proteomes" id="UP000002195"/>
    </source>
</evidence>
<dbReference type="AlphaFoldDB" id="Q55CX7"/>
<dbReference type="PaxDb" id="44689-DDB0216715"/>
<dbReference type="KEGG" id="ddi:DDB_G0270976"/>
<evidence type="ECO:0000313" key="1">
    <source>
        <dbReference type="EMBL" id="EAL72838.1"/>
    </source>
</evidence>
<sequence>MQISSVSIPTISGGDVIMSCDFSNIYNIKITRHYNITTTDCHSSNKPQIICTIGAAPCSVEYSPFDKCNDHVGNCICNDIAIVTGGQVYLNGNFSNVYDLSLTKGLTCEESR</sequence>
<accession>Q55CX7</accession>
<proteinExistence type="predicted"/>
<dbReference type="EMBL" id="AAFI02000005">
    <property type="protein sequence ID" value="EAL72838.1"/>
    <property type="molecule type" value="Genomic_DNA"/>
</dbReference>
<dbReference type="Proteomes" id="UP000002195">
    <property type="component" value="Unassembled WGS sequence"/>
</dbReference>
<protein>
    <submittedName>
        <fullName evidence="1">Uncharacterized protein</fullName>
    </submittedName>
</protein>
<dbReference type="VEuPathDB" id="AmoebaDB:DDB_G0270976"/>
<dbReference type="RefSeq" id="XP_646354.1">
    <property type="nucleotide sequence ID" value="XM_641262.1"/>
</dbReference>
<dbReference type="HOGENOM" id="CLU_2150610_0_0_1"/>
<reference evidence="1 2" key="1">
    <citation type="journal article" date="2005" name="Nature">
        <title>The genome of the social amoeba Dictyostelium discoideum.</title>
        <authorList>
            <consortium name="The Dictyostelium discoideum Sequencing Consortium"/>
            <person name="Eichinger L."/>
            <person name="Pachebat J.A."/>
            <person name="Glockner G."/>
            <person name="Rajandream M.A."/>
            <person name="Sucgang R."/>
            <person name="Berriman M."/>
            <person name="Song J."/>
            <person name="Olsen R."/>
            <person name="Szafranski K."/>
            <person name="Xu Q."/>
            <person name="Tunggal B."/>
            <person name="Kummerfeld S."/>
            <person name="Madera M."/>
            <person name="Konfortov B.A."/>
            <person name="Rivero F."/>
            <person name="Bankier A.T."/>
            <person name="Lehmann R."/>
            <person name="Hamlin N."/>
            <person name="Davies R."/>
            <person name="Gaudet P."/>
            <person name="Fey P."/>
            <person name="Pilcher K."/>
            <person name="Chen G."/>
            <person name="Saunders D."/>
            <person name="Sodergren E."/>
            <person name="Davis P."/>
            <person name="Kerhornou A."/>
            <person name="Nie X."/>
            <person name="Hall N."/>
            <person name="Anjard C."/>
            <person name="Hemphill L."/>
            <person name="Bason N."/>
            <person name="Farbrother P."/>
            <person name="Desany B."/>
            <person name="Just E."/>
            <person name="Morio T."/>
            <person name="Rost R."/>
            <person name="Churcher C."/>
            <person name="Cooper J."/>
            <person name="Haydock S."/>
            <person name="van Driessche N."/>
            <person name="Cronin A."/>
            <person name="Goodhead I."/>
            <person name="Muzny D."/>
            <person name="Mourier T."/>
            <person name="Pain A."/>
            <person name="Lu M."/>
            <person name="Harper D."/>
            <person name="Lindsay R."/>
            <person name="Hauser H."/>
            <person name="James K."/>
            <person name="Quiles M."/>
            <person name="Madan Babu M."/>
            <person name="Saito T."/>
            <person name="Buchrieser C."/>
            <person name="Wardroper A."/>
            <person name="Felder M."/>
            <person name="Thangavelu M."/>
            <person name="Johnson D."/>
            <person name="Knights A."/>
            <person name="Loulseged H."/>
            <person name="Mungall K."/>
            <person name="Oliver K."/>
            <person name="Price C."/>
            <person name="Quail M.A."/>
            <person name="Urushihara H."/>
            <person name="Hernandez J."/>
            <person name="Rabbinowitsch E."/>
            <person name="Steffen D."/>
            <person name="Sanders M."/>
            <person name="Ma J."/>
            <person name="Kohara Y."/>
            <person name="Sharp S."/>
            <person name="Simmonds M."/>
            <person name="Spiegler S."/>
            <person name="Tivey A."/>
            <person name="Sugano S."/>
            <person name="White B."/>
            <person name="Walker D."/>
            <person name="Woodward J."/>
            <person name="Winckler T."/>
            <person name="Tanaka Y."/>
            <person name="Shaulsky G."/>
            <person name="Schleicher M."/>
            <person name="Weinstock G."/>
            <person name="Rosenthal A."/>
            <person name="Cox E.C."/>
            <person name="Chisholm R.L."/>
            <person name="Gibbs R."/>
            <person name="Loomis W.F."/>
            <person name="Platzer M."/>
            <person name="Kay R.R."/>
            <person name="Williams J."/>
            <person name="Dear P.H."/>
            <person name="Noegel A.A."/>
            <person name="Barrell B."/>
            <person name="Kuspa A."/>
        </authorList>
    </citation>
    <scope>NUCLEOTIDE SEQUENCE [LARGE SCALE GENOMIC DNA]</scope>
    <source>
        <strain evidence="1 2">AX4</strain>
    </source>
</reference>
<gene>
    <name evidence="1" type="ORF">DDB_G0270976</name>
</gene>
<organism evidence="1 2">
    <name type="scientific">Dictyostelium discoideum</name>
    <name type="common">Social amoeba</name>
    <dbReference type="NCBI Taxonomy" id="44689"/>
    <lineage>
        <taxon>Eukaryota</taxon>
        <taxon>Amoebozoa</taxon>
        <taxon>Evosea</taxon>
        <taxon>Eumycetozoa</taxon>
        <taxon>Dictyostelia</taxon>
        <taxon>Dictyosteliales</taxon>
        <taxon>Dictyosteliaceae</taxon>
        <taxon>Dictyostelium</taxon>
    </lineage>
</organism>
<name>Q55CX7_DICDI</name>